<evidence type="ECO:0000313" key="3">
    <source>
        <dbReference type="Proteomes" id="UP001054252"/>
    </source>
</evidence>
<evidence type="ECO:0000313" key="2">
    <source>
        <dbReference type="EMBL" id="GKV36102.1"/>
    </source>
</evidence>
<reference evidence="2 3" key="1">
    <citation type="journal article" date="2021" name="Commun. Biol.">
        <title>The genome of Shorea leprosula (Dipterocarpaceae) highlights the ecological relevance of drought in aseasonal tropical rainforests.</title>
        <authorList>
            <person name="Ng K.K.S."/>
            <person name="Kobayashi M.J."/>
            <person name="Fawcett J.A."/>
            <person name="Hatakeyama M."/>
            <person name="Paape T."/>
            <person name="Ng C.H."/>
            <person name="Ang C.C."/>
            <person name="Tnah L.H."/>
            <person name="Lee C.T."/>
            <person name="Nishiyama T."/>
            <person name="Sese J."/>
            <person name="O'Brien M.J."/>
            <person name="Copetti D."/>
            <person name="Mohd Noor M.I."/>
            <person name="Ong R.C."/>
            <person name="Putra M."/>
            <person name="Sireger I.Z."/>
            <person name="Indrioko S."/>
            <person name="Kosugi Y."/>
            <person name="Izuno A."/>
            <person name="Isagi Y."/>
            <person name="Lee S.L."/>
            <person name="Shimizu K.K."/>
        </authorList>
    </citation>
    <scope>NUCLEOTIDE SEQUENCE [LARGE SCALE GENOMIC DNA]</scope>
    <source>
        <strain evidence="2">214</strain>
    </source>
</reference>
<evidence type="ECO:0000256" key="1">
    <source>
        <dbReference type="SAM" id="MobiDB-lite"/>
    </source>
</evidence>
<comment type="caution">
    <text evidence="2">The sequence shown here is derived from an EMBL/GenBank/DDBJ whole genome shotgun (WGS) entry which is preliminary data.</text>
</comment>
<sequence>MAPFKLQHSTVLAKASYSQQLKHQNTKETKKMKSSMRQLQAEMREISEEQKSIREGQRQVKEKFKAIESECQKLHQETKLITQKSAISRDRLTLMFQILKARQNNDFPTATALTQALRAKTEQFDKTRATALKSWTKQVMRKDELKAKSLLLDTIYAPSTITKMNSITHSSNLRK</sequence>
<organism evidence="2 3">
    <name type="scientific">Rubroshorea leprosula</name>
    <dbReference type="NCBI Taxonomy" id="152421"/>
    <lineage>
        <taxon>Eukaryota</taxon>
        <taxon>Viridiplantae</taxon>
        <taxon>Streptophyta</taxon>
        <taxon>Embryophyta</taxon>
        <taxon>Tracheophyta</taxon>
        <taxon>Spermatophyta</taxon>
        <taxon>Magnoliopsida</taxon>
        <taxon>eudicotyledons</taxon>
        <taxon>Gunneridae</taxon>
        <taxon>Pentapetalae</taxon>
        <taxon>rosids</taxon>
        <taxon>malvids</taxon>
        <taxon>Malvales</taxon>
        <taxon>Dipterocarpaceae</taxon>
        <taxon>Rubroshorea</taxon>
    </lineage>
</organism>
<gene>
    <name evidence="2" type="ORF">SLEP1_g44270</name>
</gene>
<dbReference type="AlphaFoldDB" id="A0AAV5LHJ1"/>
<dbReference type="PANTHER" id="PTHR48248">
    <property type="entry name" value="UVR DOMAIN-CONTAINING PROTEIN"/>
    <property type="match status" value="1"/>
</dbReference>
<name>A0AAV5LHJ1_9ROSI</name>
<feature type="region of interest" description="Disordered" evidence="1">
    <location>
        <begin position="17"/>
        <end position="57"/>
    </location>
</feature>
<accession>A0AAV5LHJ1</accession>
<dbReference type="EMBL" id="BPVZ01000114">
    <property type="protein sequence ID" value="GKV36102.1"/>
    <property type="molecule type" value="Genomic_DNA"/>
</dbReference>
<feature type="compositionally biased region" description="Basic and acidic residues" evidence="1">
    <location>
        <begin position="42"/>
        <end position="57"/>
    </location>
</feature>
<dbReference type="PANTHER" id="PTHR48248:SF5">
    <property type="entry name" value="UVR DOMAIN-CONTAINING PROTEIN"/>
    <property type="match status" value="1"/>
</dbReference>
<proteinExistence type="predicted"/>
<keyword evidence="3" id="KW-1185">Reference proteome</keyword>
<dbReference type="Proteomes" id="UP001054252">
    <property type="component" value="Unassembled WGS sequence"/>
</dbReference>
<protein>
    <submittedName>
        <fullName evidence="2">Uncharacterized protein</fullName>
    </submittedName>
</protein>